<comment type="caution">
    <text evidence="3">The sequence shown here is derived from an EMBL/GenBank/DDBJ whole genome shotgun (WGS) entry which is preliminary data.</text>
</comment>
<dbReference type="Pfam" id="PF02518">
    <property type="entry name" value="HATPase_c"/>
    <property type="match status" value="1"/>
</dbReference>
<accession>A0A0F9JXY7</accession>
<protein>
    <recommendedName>
        <fullName evidence="2">Histidine kinase domain-containing protein</fullName>
    </recommendedName>
</protein>
<proteinExistence type="predicted"/>
<reference evidence="3" key="1">
    <citation type="journal article" date="2015" name="Nature">
        <title>Complex archaea that bridge the gap between prokaryotes and eukaryotes.</title>
        <authorList>
            <person name="Spang A."/>
            <person name="Saw J.H."/>
            <person name="Jorgensen S.L."/>
            <person name="Zaremba-Niedzwiedzka K."/>
            <person name="Martijn J."/>
            <person name="Lind A.E."/>
            <person name="van Eijk R."/>
            <person name="Schleper C."/>
            <person name="Guy L."/>
            <person name="Ettema T.J."/>
        </authorList>
    </citation>
    <scope>NUCLEOTIDE SEQUENCE</scope>
</reference>
<dbReference type="PROSITE" id="PS50109">
    <property type="entry name" value="HIS_KIN"/>
    <property type="match status" value="1"/>
</dbReference>
<dbReference type="GO" id="GO:0016772">
    <property type="term" value="F:transferase activity, transferring phosphorus-containing groups"/>
    <property type="evidence" value="ECO:0007669"/>
    <property type="project" value="InterPro"/>
</dbReference>
<evidence type="ECO:0000313" key="3">
    <source>
        <dbReference type="EMBL" id="KKM67301.1"/>
    </source>
</evidence>
<dbReference type="PRINTS" id="PR00344">
    <property type="entry name" value="BCTRLSENSOR"/>
</dbReference>
<dbReference type="InterPro" id="IPR005467">
    <property type="entry name" value="His_kinase_dom"/>
</dbReference>
<evidence type="ECO:0000256" key="1">
    <source>
        <dbReference type="SAM" id="MobiDB-lite"/>
    </source>
</evidence>
<feature type="compositionally biased region" description="Basic and acidic residues" evidence="1">
    <location>
        <begin position="166"/>
        <end position="179"/>
    </location>
</feature>
<dbReference type="PANTHER" id="PTHR43065">
    <property type="entry name" value="SENSOR HISTIDINE KINASE"/>
    <property type="match status" value="1"/>
</dbReference>
<gene>
    <name evidence="3" type="ORF">LCGC14_1472520</name>
</gene>
<dbReference type="PANTHER" id="PTHR43065:SF42">
    <property type="entry name" value="TWO-COMPONENT SENSOR PPRA"/>
    <property type="match status" value="1"/>
</dbReference>
<dbReference type="EMBL" id="LAZR01010372">
    <property type="protein sequence ID" value="KKM67301.1"/>
    <property type="molecule type" value="Genomic_DNA"/>
</dbReference>
<dbReference type="InterPro" id="IPR036890">
    <property type="entry name" value="HATPase_C_sf"/>
</dbReference>
<evidence type="ECO:0000259" key="2">
    <source>
        <dbReference type="PROSITE" id="PS50109"/>
    </source>
</evidence>
<dbReference type="AlphaFoldDB" id="A0A0F9JXY7"/>
<feature type="region of interest" description="Disordered" evidence="1">
    <location>
        <begin position="166"/>
        <end position="185"/>
    </location>
</feature>
<feature type="non-terminal residue" evidence="3">
    <location>
        <position position="196"/>
    </location>
</feature>
<sequence>MQPRQIDLNKLIKNLNKMLTGMIHENITFVSKLDSQIRKIEVDPVQIEQIIMNLAVNARDVMPDGGKFTIETQNVHLDESYRQDHPEVIPGDYVLLVVSDTGHGMDEETVDHIFDPFYTTKEVGKGTGLGLSTVYGIVKQSEGHIWVNSEPDQGTTFKIYLPAVEETEKKQERPPERQDILSGDETILLVEDEESL</sequence>
<dbReference type="InterPro" id="IPR003594">
    <property type="entry name" value="HATPase_dom"/>
</dbReference>
<dbReference type="SMART" id="SM00387">
    <property type="entry name" value="HATPase_c"/>
    <property type="match status" value="1"/>
</dbReference>
<dbReference type="InterPro" id="IPR004358">
    <property type="entry name" value="Sig_transdc_His_kin-like_C"/>
</dbReference>
<name>A0A0F9JXY7_9ZZZZ</name>
<feature type="domain" description="Histidine kinase" evidence="2">
    <location>
        <begin position="1"/>
        <end position="165"/>
    </location>
</feature>
<dbReference type="Gene3D" id="3.30.565.10">
    <property type="entry name" value="Histidine kinase-like ATPase, C-terminal domain"/>
    <property type="match status" value="1"/>
</dbReference>
<organism evidence="3">
    <name type="scientific">marine sediment metagenome</name>
    <dbReference type="NCBI Taxonomy" id="412755"/>
    <lineage>
        <taxon>unclassified sequences</taxon>
        <taxon>metagenomes</taxon>
        <taxon>ecological metagenomes</taxon>
    </lineage>
</organism>
<dbReference type="SUPFAM" id="SSF55874">
    <property type="entry name" value="ATPase domain of HSP90 chaperone/DNA topoisomerase II/histidine kinase"/>
    <property type="match status" value="1"/>
</dbReference>